<feature type="non-terminal residue" evidence="1">
    <location>
        <position position="104"/>
    </location>
</feature>
<reference evidence="1" key="1">
    <citation type="journal article" date="2015" name="Nature">
        <title>Complex archaea that bridge the gap between prokaryotes and eukaryotes.</title>
        <authorList>
            <person name="Spang A."/>
            <person name="Saw J.H."/>
            <person name="Jorgensen S.L."/>
            <person name="Zaremba-Niedzwiedzka K."/>
            <person name="Martijn J."/>
            <person name="Lind A.E."/>
            <person name="van Eijk R."/>
            <person name="Schleper C."/>
            <person name="Guy L."/>
            <person name="Ettema T.J."/>
        </authorList>
    </citation>
    <scope>NUCLEOTIDE SEQUENCE</scope>
</reference>
<comment type="caution">
    <text evidence="1">The sequence shown here is derived from an EMBL/GenBank/DDBJ whole genome shotgun (WGS) entry which is preliminary data.</text>
</comment>
<organism evidence="1">
    <name type="scientific">marine sediment metagenome</name>
    <dbReference type="NCBI Taxonomy" id="412755"/>
    <lineage>
        <taxon>unclassified sequences</taxon>
        <taxon>metagenomes</taxon>
        <taxon>ecological metagenomes</taxon>
    </lineage>
</organism>
<dbReference type="EMBL" id="LAZR01006386">
    <property type="protein sequence ID" value="KKM92492.1"/>
    <property type="molecule type" value="Genomic_DNA"/>
</dbReference>
<name>A0A0F9PGP7_9ZZZZ</name>
<protein>
    <recommendedName>
        <fullName evidence="2">Carbamoyltransferase domain-containing protein</fullName>
    </recommendedName>
</protein>
<dbReference type="AlphaFoldDB" id="A0A0F9PGP7"/>
<gene>
    <name evidence="1" type="ORF">LCGC14_1217980</name>
</gene>
<sequence>MRILGIHLGHDSNLCLVEDGRVLSVFEAERYYKRKGYKLHIHTLESKRFIASYQYVNVDDFRESLEICISKLGKSFDLIAVSCAQDKNQLDNLKIILHEKNVGL</sequence>
<accession>A0A0F9PGP7</accession>
<evidence type="ECO:0008006" key="2">
    <source>
        <dbReference type="Google" id="ProtNLM"/>
    </source>
</evidence>
<dbReference type="Gene3D" id="3.30.420.40">
    <property type="match status" value="1"/>
</dbReference>
<evidence type="ECO:0000313" key="1">
    <source>
        <dbReference type="EMBL" id="KKM92492.1"/>
    </source>
</evidence>
<proteinExistence type="predicted"/>